<evidence type="ECO:0000256" key="1">
    <source>
        <dbReference type="ARBA" id="ARBA00022737"/>
    </source>
</evidence>
<evidence type="ECO:0000256" key="2">
    <source>
        <dbReference type="ARBA" id="ARBA00023043"/>
    </source>
</evidence>
<feature type="repeat" description="ANK" evidence="3">
    <location>
        <begin position="342"/>
        <end position="374"/>
    </location>
</feature>
<name>S3CVK1_GLAL2</name>
<dbReference type="PANTHER" id="PTHR24198:SF193">
    <property type="match status" value="1"/>
</dbReference>
<dbReference type="SMART" id="SM00248">
    <property type="entry name" value="ANK"/>
    <property type="match status" value="6"/>
</dbReference>
<dbReference type="PANTHER" id="PTHR24198">
    <property type="entry name" value="ANKYRIN REPEAT AND PROTEIN KINASE DOMAIN-CONTAINING PROTEIN"/>
    <property type="match status" value="1"/>
</dbReference>
<organism evidence="4 5">
    <name type="scientific">Glarea lozoyensis (strain ATCC 20868 / MF5171)</name>
    <dbReference type="NCBI Taxonomy" id="1116229"/>
    <lineage>
        <taxon>Eukaryota</taxon>
        <taxon>Fungi</taxon>
        <taxon>Dikarya</taxon>
        <taxon>Ascomycota</taxon>
        <taxon>Pezizomycotina</taxon>
        <taxon>Leotiomycetes</taxon>
        <taxon>Helotiales</taxon>
        <taxon>Helotiaceae</taxon>
        <taxon>Glarea</taxon>
    </lineage>
</organism>
<keyword evidence="5" id="KW-1185">Reference proteome</keyword>
<gene>
    <name evidence="4" type="ORF">GLAREA_03409</name>
</gene>
<dbReference type="Proteomes" id="UP000016922">
    <property type="component" value="Unassembled WGS sequence"/>
</dbReference>
<protein>
    <submittedName>
        <fullName evidence="4">Ankyrin repeat-containing protein</fullName>
    </submittedName>
</protein>
<dbReference type="OrthoDB" id="4772757at2759"/>
<dbReference type="SUPFAM" id="SSF48403">
    <property type="entry name" value="Ankyrin repeat"/>
    <property type="match status" value="1"/>
</dbReference>
<sequence length="495" mass="56188">MELLELPPELLHKVLYYAVLVRHVKRGLRLRLVCKFFSSATYPALFETRLLDHFYSGVAEDWQIRNQHNAEKVWHSYLVYRTKNEADEKIGRFMEIRQVAESICKQTDHDLSSTIDSLCWLAFERKASAPSFRSGRVDLERTYKIHLLSAATYFNLVPFAHELLAEGSHPTDHEGLFPPAMEVAAQTGNTQLLKCFQEQLPELEFKEPDIKWAGHKWDWGWHGKVAPDSIVGAMIRGDLNILKLSLYPPSRAEPYNTDILGHPCGQIRERSHLGRTLRQNVRDKTRSIEIYDYVDGLFKSRTENEDLIRSLIVHAEFGNISMVRCLLDRGISVNAATERGGVPKTALIAACEHCHENIVNLLLERGADPNAGAKEKQWLTALPTAACSGSLTIVQKLLSYGAHVNEAVDFWSGERRPAVWWAVAIEHTAMFELLLENGASLDGYIGSTALEMAFEFDLMSMAEILQKHGAKIIERVNDSERAPWKKWACRRIPMG</sequence>
<dbReference type="KEGG" id="glz:GLAREA_03409"/>
<dbReference type="GeneID" id="19462464"/>
<proteinExistence type="predicted"/>
<dbReference type="InterPro" id="IPR002110">
    <property type="entry name" value="Ankyrin_rpt"/>
</dbReference>
<evidence type="ECO:0000313" key="5">
    <source>
        <dbReference type="Proteomes" id="UP000016922"/>
    </source>
</evidence>
<reference evidence="4 5" key="1">
    <citation type="journal article" date="2013" name="BMC Genomics">
        <title>Genomics-driven discovery of the pneumocandin biosynthetic gene cluster in the fungus Glarea lozoyensis.</title>
        <authorList>
            <person name="Chen L."/>
            <person name="Yue Q."/>
            <person name="Zhang X."/>
            <person name="Xiang M."/>
            <person name="Wang C."/>
            <person name="Li S."/>
            <person name="Che Y."/>
            <person name="Ortiz-Lopez F.J."/>
            <person name="Bills G.F."/>
            <person name="Liu X."/>
            <person name="An Z."/>
        </authorList>
    </citation>
    <scope>NUCLEOTIDE SEQUENCE [LARGE SCALE GENOMIC DNA]</scope>
    <source>
        <strain evidence="5">ATCC 20868 / MF5171</strain>
    </source>
</reference>
<dbReference type="HOGENOM" id="CLU_572379_0_0_1"/>
<dbReference type="AlphaFoldDB" id="S3CVK1"/>
<keyword evidence="2 3" id="KW-0040">ANK repeat</keyword>
<accession>S3CVK1</accession>
<evidence type="ECO:0000256" key="3">
    <source>
        <dbReference type="PROSITE-ProRule" id="PRU00023"/>
    </source>
</evidence>
<dbReference type="OMA" id="HCHENIV"/>
<dbReference type="RefSeq" id="XP_008081853.1">
    <property type="nucleotide sequence ID" value="XM_008083662.1"/>
</dbReference>
<dbReference type="Gene3D" id="1.25.40.20">
    <property type="entry name" value="Ankyrin repeat-containing domain"/>
    <property type="match status" value="1"/>
</dbReference>
<dbReference type="Pfam" id="PF12796">
    <property type="entry name" value="Ank_2"/>
    <property type="match status" value="1"/>
</dbReference>
<evidence type="ECO:0000313" key="4">
    <source>
        <dbReference type="EMBL" id="EPE30442.1"/>
    </source>
</evidence>
<dbReference type="eggNOG" id="KOG4177">
    <property type="taxonomic scope" value="Eukaryota"/>
</dbReference>
<dbReference type="EMBL" id="KE145363">
    <property type="protein sequence ID" value="EPE30442.1"/>
    <property type="molecule type" value="Genomic_DNA"/>
</dbReference>
<dbReference type="PROSITE" id="PS50088">
    <property type="entry name" value="ANK_REPEAT"/>
    <property type="match status" value="1"/>
</dbReference>
<keyword evidence="1" id="KW-0677">Repeat</keyword>
<dbReference type="InterPro" id="IPR036770">
    <property type="entry name" value="Ankyrin_rpt-contain_sf"/>
</dbReference>